<dbReference type="InterPro" id="IPR032821">
    <property type="entry name" value="PKS_assoc"/>
</dbReference>
<dbReference type="InterPro" id="IPR009081">
    <property type="entry name" value="PP-bd_ACP"/>
</dbReference>
<feature type="region of interest" description="Disordered" evidence="8">
    <location>
        <begin position="1175"/>
        <end position="1200"/>
    </location>
</feature>
<dbReference type="CDD" id="cd05195">
    <property type="entry name" value="enoyl_red"/>
    <property type="match status" value="1"/>
</dbReference>
<dbReference type="InterPro" id="IPR020806">
    <property type="entry name" value="PKS_PP-bd"/>
</dbReference>
<feature type="region of interest" description="C-terminal hotdog fold" evidence="7">
    <location>
        <begin position="1034"/>
        <end position="1182"/>
    </location>
</feature>
<dbReference type="SMART" id="SM00829">
    <property type="entry name" value="PKS_ER"/>
    <property type="match status" value="1"/>
</dbReference>
<organism evidence="13 14">
    <name type="scientific">Thermomonospora umbrina</name>
    <dbReference type="NCBI Taxonomy" id="111806"/>
    <lineage>
        <taxon>Bacteria</taxon>
        <taxon>Bacillati</taxon>
        <taxon>Actinomycetota</taxon>
        <taxon>Actinomycetes</taxon>
        <taxon>Streptosporangiales</taxon>
        <taxon>Thermomonosporaceae</taxon>
        <taxon>Thermomonospora</taxon>
    </lineage>
</organism>
<proteinExistence type="predicted"/>
<feature type="active site" description="Proton acceptor; for dehydratase activity" evidence="7">
    <location>
        <position position="933"/>
    </location>
</feature>
<dbReference type="InterPro" id="IPR057326">
    <property type="entry name" value="KR_dom"/>
</dbReference>
<dbReference type="GO" id="GO:0005886">
    <property type="term" value="C:plasma membrane"/>
    <property type="evidence" value="ECO:0007669"/>
    <property type="project" value="TreeGrafter"/>
</dbReference>
<dbReference type="InterPro" id="IPR036736">
    <property type="entry name" value="ACP-like_sf"/>
</dbReference>
<feature type="region of interest" description="Disordered" evidence="8">
    <location>
        <begin position="2019"/>
        <end position="2070"/>
    </location>
</feature>
<dbReference type="InterPro" id="IPR016035">
    <property type="entry name" value="Acyl_Trfase/lysoPLipase"/>
</dbReference>
<dbReference type="InterPro" id="IPR001227">
    <property type="entry name" value="Ac_transferase_dom_sf"/>
</dbReference>
<dbReference type="SUPFAM" id="SSF53901">
    <property type="entry name" value="Thiolase-like"/>
    <property type="match status" value="1"/>
</dbReference>
<feature type="domain" description="PKS/mFAS DH" evidence="12">
    <location>
        <begin position="901"/>
        <end position="1182"/>
    </location>
</feature>
<evidence type="ECO:0000256" key="1">
    <source>
        <dbReference type="ARBA" id="ARBA00022450"/>
    </source>
</evidence>
<feature type="compositionally biased region" description="Basic and acidic residues" evidence="8">
    <location>
        <begin position="2037"/>
        <end position="2048"/>
    </location>
</feature>
<dbReference type="InterPro" id="IPR049490">
    <property type="entry name" value="C883_1060-like_KR_N"/>
</dbReference>
<evidence type="ECO:0000256" key="5">
    <source>
        <dbReference type="ARBA" id="ARBA00023268"/>
    </source>
</evidence>
<evidence type="ECO:0000256" key="8">
    <source>
        <dbReference type="SAM" id="MobiDB-lite"/>
    </source>
</evidence>
<keyword evidence="2" id="KW-0597">Phosphoprotein</keyword>
<keyword evidence="5" id="KW-0511">Multifunctional enzyme</keyword>
<feature type="region of interest" description="Disordered" evidence="8">
    <location>
        <begin position="1015"/>
        <end position="1036"/>
    </location>
</feature>
<evidence type="ECO:0000313" key="13">
    <source>
        <dbReference type="EMBL" id="REF00423.1"/>
    </source>
</evidence>
<evidence type="ECO:0000256" key="4">
    <source>
        <dbReference type="ARBA" id="ARBA00022857"/>
    </source>
</evidence>
<dbReference type="FunFam" id="3.40.50.720:FF:000209">
    <property type="entry name" value="Polyketide synthase Pks12"/>
    <property type="match status" value="1"/>
</dbReference>
<dbReference type="SUPFAM" id="SSF52151">
    <property type="entry name" value="FabD/lysophospholipase-like"/>
    <property type="match status" value="1"/>
</dbReference>
<reference evidence="13 14" key="1">
    <citation type="submission" date="2018-08" db="EMBL/GenBank/DDBJ databases">
        <title>Sequencing the genomes of 1000 actinobacteria strains.</title>
        <authorList>
            <person name="Klenk H.-P."/>
        </authorList>
    </citation>
    <scope>NUCLEOTIDE SEQUENCE [LARGE SCALE GENOMIC DNA]</scope>
    <source>
        <strain evidence="13 14">DSM 43927</strain>
    </source>
</reference>
<keyword evidence="14" id="KW-1185">Reference proteome</keyword>
<dbReference type="InterPro" id="IPR013154">
    <property type="entry name" value="ADH-like_N"/>
</dbReference>
<keyword evidence="3 13" id="KW-0808">Transferase</keyword>
<dbReference type="Proteomes" id="UP000256661">
    <property type="component" value="Unassembled WGS sequence"/>
</dbReference>
<dbReference type="InterPro" id="IPR020841">
    <property type="entry name" value="PKS_Beta-ketoAc_synthase_dom"/>
</dbReference>
<name>A0A3D9SWU1_9ACTN</name>
<evidence type="ECO:0000259" key="11">
    <source>
        <dbReference type="PROSITE" id="PS52004"/>
    </source>
</evidence>
<dbReference type="Gene3D" id="3.40.50.720">
    <property type="entry name" value="NAD(P)-binding Rossmann-like Domain"/>
    <property type="match status" value="2"/>
</dbReference>
<evidence type="ECO:0000313" key="14">
    <source>
        <dbReference type="Proteomes" id="UP000256661"/>
    </source>
</evidence>
<feature type="compositionally biased region" description="Low complexity" evidence="8">
    <location>
        <begin position="1185"/>
        <end position="1195"/>
    </location>
</feature>
<dbReference type="Gene3D" id="3.30.70.3290">
    <property type="match status" value="1"/>
</dbReference>
<dbReference type="Pfam" id="PF00107">
    <property type="entry name" value="ADH_zinc_N"/>
    <property type="match status" value="1"/>
</dbReference>
<feature type="region of interest" description="N-terminal hotdog fold" evidence="7">
    <location>
        <begin position="901"/>
        <end position="1025"/>
    </location>
</feature>
<dbReference type="InterPro" id="IPR049552">
    <property type="entry name" value="PKS_DH_N"/>
</dbReference>
<dbReference type="InterPro" id="IPR013149">
    <property type="entry name" value="ADH-like_C"/>
</dbReference>
<dbReference type="InterPro" id="IPR014043">
    <property type="entry name" value="Acyl_transferase_dom"/>
</dbReference>
<dbReference type="InterPro" id="IPR014031">
    <property type="entry name" value="Ketoacyl_synth_C"/>
</dbReference>
<dbReference type="GO" id="GO:0005737">
    <property type="term" value="C:cytoplasm"/>
    <property type="evidence" value="ECO:0007669"/>
    <property type="project" value="TreeGrafter"/>
</dbReference>
<dbReference type="Gene3D" id="3.90.180.10">
    <property type="entry name" value="Medium-chain alcohol dehydrogenases, catalytic domain"/>
    <property type="match status" value="1"/>
</dbReference>
<dbReference type="SMART" id="SM00826">
    <property type="entry name" value="PKS_DH"/>
    <property type="match status" value="1"/>
</dbReference>
<dbReference type="GO" id="GO:0031177">
    <property type="term" value="F:phosphopantetheine binding"/>
    <property type="evidence" value="ECO:0007669"/>
    <property type="project" value="InterPro"/>
</dbReference>
<evidence type="ECO:0000256" key="9">
    <source>
        <dbReference type="SAM" id="Phobius"/>
    </source>
</evidence>
<dbReference type="InterPro" id="IPR020843">
    <property type="entry name" value="ER"/>
</dbReference>
<evidence type="ECO:0000256" key="6">
    <source>
        <dbReference type="ARBA" id="ARBA00023315"/>
    </source>
</evidence>
<dbReference type="SMART" id="SM00827">
    <property type="entry name" value="PKS_AT"/>
    <property type="match status" value="1"/>
</dbReference>
<dbReference type="SUPFAM" id="SSF47336">
    <property type="entry name" value="ACP-like"/>
    <property type="match status" value="1"/>
</dbReference>
<dbReference type="InterPro" id="IPR018201">
    <property type="entry name" value="Ketoacyl_synth_AS"/>
</dbReference>
<dbReference type="GO" id="GO:0004312">
    <property type="term" value="F:fatty acid synthase activity"/>
    <property type="evidence" value="ECO:0007669"/>
    <property type="project" value="TreeGrafter"/>
</dbReference>
<dbReference type="SUPFAM" id="SSF55048">
    <property type="entry name" value="Probable ACP-binding domain of malonyl-CoA ACP transacylase"/>
    <property type="match status" value="1"/>
</dbReference>
<dbReference type="GO" id="GO:0016491">
    <property type="term" value="F:oxidoreductase activity"/>
    <property type="evidence" value="ECO:0007669"/>
    <property type="project" value="InterPro"/>
</dbReference>
<feature type="transmembrane region" description="Helical" evidence="9">
    <location>
        <begin position="1900"/>
        <end position="1926"/>
    </location>
</feature>
<dbReference type="PROSITE" id="PS00606">
    <property type="entry name" value="KS3_1"/>
    <property type="match status" value="1"/>
</dbReference>
<keyword evidence="9" id="KW-0472">Membrane</keyword>
<accession>A0A3D9SWU1</accession>
<dbReference type="Pfam" id="PF00698">
    <property type="entry name" value="Acyl_transf_1"/>
    <property type="match status" value="1"/>
</dbReference>
<gene>
    <name evidence="13" type="ORF">DFJ69_5958</name>
</gene>
<dbReference type="InterPro" id="IPR050091">
    <property type="entry name" value="PKS_NRPS_Biosynth_Enz"/>
</dbReference>
<dbReference type="Gene3D" id="3.40.50.11460">
    <property type="match status" value="1"/>
</dbReference>
<evidence type="ECO:0000256" key="7">
    <source>
        <dbReference type="PROSITE-ProRule" id="PRU01363"/>
    </source>
</evidence>
<protein>
    <submittedName>
        <fullName evidence="13">Acyl transferase domain-containing protein</fullName>
    </submittedName>
</protein>
<dbReference type="InterPro" id="IPR049551">
    <property type="entry name" value="PKS_DH_C"/>
</dbReference>
<dbReference type="GO" id="GO:0071770">
    <property type="term" value="P:DIM/DIP cell wall layer assembly"/>
    <property type="evidence" value="ECO:0007669"/>
    <property type="project" value="TreeGrafter"/>
</dbReference>
<dbReference type="Pfam" id="PF00109">
    <property type="entry name" value="ketoacyl-synt"/>
    <property type="match status" value="1"/>
</dbReference>
<keyword evidence="1" id="KW-0596">Phosphopantetheine</keyword>
<keyword evidence="6" id="KW-0012">Acyltransferase</keyword>
<dbReference type="Pfam" id="PF02801">
    <property type="entry name" value="Ketoacyl-synt_C"/>
    <property type="match status" value="1"/>
</dbReference>
<dbReference type="PROSITE" id="PS52019">
    <property type="entry name" value="PKS_MFAS_DH"/>
    <property type="match status" value="1"/>
</dbReference>
<dbReference type="PANTHER" id="PTHR43775">
    <property type="entry name" value="FATTY ACID SYNTHASE"/>
    <property type="match status" value="1"/>
</dbReference>
<keyword evidence="4" id="KW-0521">NADP</keyword>
<dbReference type="InterPro" id="IPR036291">
    <property type="entry name" value="NAD(P)-bd_dom_sf"/>
</dbReference>
<evidence type="ECO:0000259" key="12">
    <source>
        <dbReference type="PROSITE" id="PS52019"/>
    </source>
</evidence>
<evidence type="ECO:0000256" key="3">
    <source>
        <dbReference type="ARBA" id="ARBA00022679"/>
    </source>
</evidence>
<dbReference type="SMART" id="SM00823">
    <property type="entry name" value="PKS_PP"/>
    <property type="match status" value="1"/>
</dbReference>
<comment type="caution">
    <text evidence="13">The sequence shown here is derived from an EMBL/GenBank/DDBJ whole genome shotgun (WGS) entry which is preliminary data.</text>
</comment>
<dbReference type="PROSITE" id="PS52004">
    <property type="entry name" value="KS3_2"/>
    <property type="match status" value="1"/>
</dbReference>
<dbReference type="Pfam" id="PF21089">
    <property type="entry name" value="PKS_DH_N"/>
    <property type="match status" value="1"/>
</dbReference>
<dbReference type="SMART" id="SM00822">
    <property type="entry name" value="PKS_KR"/>
    <property type="match status" value="1"/>
</dbReference>
<dbReference type="EMBL" id="QTTT01000001">
    <property type="protein sequence ID" value="REF00423.1"/>
    <property type="molecule type" value="Genomic_DNA"/>
</dbReference>
<feature type="region of interest" description="Disordered" evidence="8">
    <location>
        <begin position="1409"/>
        <end position="1444"/>
    </location>
</feature>
<dbReference type="Gene3D" id="3.40.47.10">
    <property type="match status" value="1"/>
</dbReference>
<dbReference type="InterPro" id="IPR016036">
    <property type="entry name" value="Malonyl_transacylase_ACP-bd"/>
</dbReference>
<dbReference type="InterPro" id="IPR014030">
    <property type="entry name" value="Ketoacyl_synth_N"/>
</dbReference>
<dbReference type="CDD" id="cd00833">
    <property type="entry name" value="PKS"/>
    <property type="match status" value="1"/>
</dbReference>
<keyword evidence="9" id="KW-0812">Transmembrane</keyword>
<dbReference type="Pfam" id="PF08240">
    <property type="entry name" value="ADH_N"/>
    <property type="match status" value="1"/>
</dbReference>
<feature type="compositionally biased region" description="Pro residues" evidence="8">
    <location>
        <begin position="2022"/>
        <end position="2034"/>
    </location>
</feature>
<dbReference type="Pfam" id="PF08659">
    <property type="entry name" value="KR"/>
    <property type="match status" value="1"/>
</dbReference>
<feature type="active site" description="Proton donor; for dehydratase activity" evidence="7">
    <location>
        <position position="1093"/>
    </location>
</feature>
<evidence type="ECO:0000256" key="2">
    <source>
        <dbReference type="ARBA" id="ARBA00022553"/>
    </source>
</evidence>
<dbReference type="InterPro" id="IPR020807">
    <property type="entry name" value="PKS_DH"/>
</dbReference>
<feature type="domain" description="Carrier" evidence="10">
    <location>
        <begin position="2071"/>
        <end position="2143"/>
    </location>
</feature>
<sequence length="2143" mass="228581">MDDAVAIVGVGCRYPGARGPQQLWRLLCEGVSTVGTVPEDRPALAMLRASESPGRFGGFLDGVEHFDASFFGVSPREAAKMDPQKRLLLETVWEAFEDAGIPPGSLAGSDTGVFVGEQASDHWDLVRSENCDLHTLVGSHQRAALSGRVSYFFDFRGPSMSVEAACAASSAAVHMAAESVRGGRCRVCVAAGTNLILTPDQTSAYVGAGALAADGRCKFADASADGFTRSEGVGVVVLKRLADARADGDRVYAVILGGAIGHDGRSSGSPMQPAVEGQAHLLRRAYAAAGVDPAGVTYVEAHGTGTRVGDLAELRALGEVVGAGRSRRRPLLVGSLKTNVGHSEAAAGIGGVIKTALCLFEGVIPPSLHLHELNPNVDWQSLSLSVPTEPVSLPRARKPRVAGVSAFGISGTNTHLVLSEAPSQVRPATRKGARAATSESDRHARLLPLSAHSLQALQDLAESYLTFLAPDGGGRAFSPAELCGNAAFRREHLPWRLAVVGADHDEFVSGLRAFVSQEPTDEVAGPREAGERRLAFVFSGHGSQWAGMAREMLTDCPVFARAMTECDRAIAAECGWSVLDLIKGDEPKDHRAVDRAHPALFAVQVALDAVWRSWGVRPDVVVGHSVGEVSAALAAGALSLEDAAKIICLRSATLARLAGTGAMAWVELSRERAEAELAGFEDRLAVAVVNSPSSVVLSGDPAALDSVCGRLEGRGVFSRRIDIDVAAHSPHLGGLAGEMAQDLRSLEPTRCKIPMLSTVLDSMVDGPELDAAYWARNLRDPVLFGPAMRSLLDERGTGHVASSIVEISPHPVVLPAIEAACGEDDLALTCQRRGSPQYASMLAALGRLWTAGHDVDWRAVIGDRPRHVRLPEYPWQHDRFPLPPGTPPAAPAEPSDAAAHHPLLTDWREHHEGDDRVWEGPLDLRVNAHLLDHRVHGTSVMPGAGHIELIAAILGRVHGDRPVTLTDVSFVRPLELDATTCPWLKVALTPGDEASRWRFQISSRLPDGAWAEHVTGRAVPGGSSPERIRPPDAGDDSTAADFYRHWDTRGNQWRGAFRAIATLHRSDGEASGTVRVSAPLPGGRLRVPPPTLDACLQIAVAALPQSGAPDPGHRTGEAVLASGIERIDLHHGLGVRARCRATVNVNGTHDAAADLWIADDDGRVLATLTGMHIHRARSHRPEPGTPASSSPAPTGSGTGRVLDELYDVRWETARPAPSRTPGRMLLLADETGVAAKLDEQPSATGTSHVLAVRGKELRQINDTLWEIDPADADHYARLLALLEADAPCTEIVHLWSLDADTLEEAEQYCCRSTAALTRALSTLEFESPSVTFVTRGAQSVDGGDCPHPEQALMWGLVRVLRNERPALDLRIVDLETAAWAGARLKDVLERSTIEDQLAVRGGRLLAPRLQRHRLRSDRDPGTQAGRRRSSPASTPRPPAPGPGEVTIRTAYAGVNFHDVLVAYGALDDEHDVGPATGAECSGTITAIGHGVHGLHVDDTVVALARHAFAPFVNVPAALVSRSPAGFDPAEAATLPAAYVTAHHALHKMARLKGGESVLIHAATGGVGTAALKVAAWRGARVFATAGNPGKRALLRYLGAEHVNDSRSPHFAERIREAADGRGFDVIVNSTMSGPQWDANFELLAPYGRLIDLTKRDILADHRMGLRPFALGLTYAALDLLRMQQDRPEQTGAELKKVVRLAERGIFPPLPYETFAPDQVDEAFALMARGDHLGKLLIDHTGTDGRHVAATAPVSAQQEPVVRPDAAYLVTGGLGGLGIEAAGWLIRSGARHILLTGRSALPDSADCSDGARLRVLRDMQSRAHVTYVQIDAADPHAMRQALQAWREDGGPPIRGVLHCAGVLEAREIADLTPEHNTTVLGPKAHGARALTQVLHRIDLDFLVFFSAGSALLGLPFIGVYAAANAYLDALAHRLRADGVPATSVNWGYWNTVGMAARRQAELGHSLVPDGMTSFTPQEGITALSRLVRERAAQVAVLPTDWSRWSRAFPRAAGASLFLHLAPPAEPPPAPRPSETPSPEEHGHHADSADARTSASLEPSEVPPPDSTPRNIGDLLELIREQAGLILGTPAERVRPDQPLNTQGLDSLLAMELRNRIERRLSLTVPTAQLFDLTPQSLASHLARR</sequence>
<dbReference type="Pfam" id="PF00550">
    <property type="entry name" value="PP-binding"/>
    <property type="match status" value="1"/>
</dbReference>
<dbReference type="InterPro" id="IPR013968">
    <property type="entry name" value="PKS_KR"/>
</dbReference>
<dbReference type="InterPro" id="IPR016039">
    <property type="entry name" value="Thiolase-like"/>
</dbReference>
<dbReference type="Gene3D" id="3.40.366.10">
    <property type="entry name" value="Malonyl-Coenzyme A Acyl Carrier Protein, domain 2"/>
    <property type="match status" value="1"/>
</dbReference>
<dbReference type="Pfam" id="PF16197">
    <property type="entry name" value="KAsynt_C_assoc"/>
    <property type="match status" value="1"/>
</dbReference>
<dbReference type="Pfam" id="PF21394">
    <property type="entry name" value="Beta-ketacyl_N"/>
    <property type="match status" value="1"/>
</dbReference>
<dbReference type="GO" id="GO:0004315">
    <property type="term" value="F:3-oxoacyl-[acyl-carrier-protein] synthase activity"/>
    <property type="evidence" value="ECO:0007669"/>
    <property type="project" value="InterPro"/>
</dbReference>
<evidence type="ECO:0000259" key="10">
    <source>
        <dbReference type="PROSITE" id="PS50075"/>
    </source>
</evidence>
<dbReference type="SUPFAM" id="SSF50129">
    <property type="entry name" value="GroES-like"/>
    <property type="match status" value="1"/>
</dbReference>
<dbReference type="Pfam" id="PF14765">
    <property type="entry name" value="PS-DH"/>
    <property type="match status" value="1"/>
</dbReference>
<dbReference type="PROSITE" id="PS50075">
    <property type="entry name" value="CARRIER"/>
    <property type="match status" value="1"/>
</dbReference>
<dbReference type="InterPro" id="IPR011032">
    <property type="entry name" value="GroES-like_sf"/>
</dbReference>
<dbReference type="SUPFAM" id="SSF51735">
    <property type="entry name" value="NAD(P)-binding Rossmann-fold domains"/>
    <property type="match status" value="3"/>
</dbReference>
<feature type="domain" description="Ketosynthase family 3 (KS3)" evidence="11">
    <location>
        <begin position="2"/>
        <end position="420"/>
    </location>
</feature>
<dbReference type="GO" id="GO:0006633">
    <property type="term" value="P:fatty acid biosynthetic process"/>
    <property type="evidence" value="ECO:0007669"/>
    <property type="project" value="InterPro"/>
</dbReference>
<dbReference type="PANTHER" id="PTHR43775:SF37">
    <property type="entry name" value="SI:DKEY-61P9.11"/>
    <property type="match status" value="1"/>
</dbReference>
<keyword evidence="9" id="KW-1133">Transmembrane helix</keyword>
<dbReference type="InterPro" id="IPR042104">
    <property type="entry name" value="PKS_dehydratase_sf"/>
</dbReference>
<dbReference type="Gene3D" id="1.10.1200.10">
    <property type="entry name" value="ACP-like"/>
    <property type="match status" value="1"/>
</dbReference>
<dbReference type="Gene3D" id="3.10.129.110">
    <property type="entry name" value="Polyketide synthase dehydratase"/>
    <property type="match status" value="1"/>
</dbReference>
<dbReference type="InterPro" id="IPR049900">
    <property type="entry name" value="PKS_mFAS_DH"/>
</dbReference>
<dbReference type="SMART" id="SM00825">
    <property type="entry name" value="PKS_KS"/>
    <property type="match status" value="1"/>
</dbReference>